<name>A0A173RL33_9FIRM</name>
<proteinExistence type="predicted"/>
<dbReference type="Proteomes" id="UP000095390">
    <property type="component" value="Unassembled WGS sequence"/>
</dbReference>
<sequence>MTFTEWINTQEDICSKLREQGYEEKNDIRKFFNDRIRCILNTRDIPLKNLSPKRSYERIFQINRDNERKWFFPELFKEDDEEDNTEAEEKEKN</sequence>
<evidence type="ECO:0000313" key="2">
    <source>
        <dbReference type="Proteomes" id="UP000095390"/>
    </source>
</evidence>
<dbReference type="RefSeq" id="WP_022170254.1">
    <property type="nucleotide sequence ID" value="NZ_CATVRT010000127.1"/>
</dbReference>
<organism evidence="1 2">
    <name type="scientific">Anaerobutyricum hallii</name>
    <dbReference type="NCBI Taxonomy" id="39488"/>
    <lineage>
        <taxon>Bacteria</taxon>
        <taxon>Bacillati</taxon>
        <taxon>Bacillota</taxon>
        <taxon>Clostridia</taxon>
        <taxon>Lachnospirales</taxon>
        <taxon>Lachnospiraceae</taxon>
        <taxon>Anaerobutyricum</taxon>
    </lineage>
</organism>
<dbReference type="EMBL" id="CYYC01000002">
    <property type="protein sequence ID" value="CUM78571.1"/>
    <property type="molecule type" value="Genomic_DNA"/>
</dbReference>
<dbReference type="AlphaFoldDB" id="A0A173RL33"/>
<gene>
    <name evidence="1" type="ORF">ERS852578_00218</name>
</gene>
<accession>A0A173RL33</accession>
<reference evidence="1 2" key="1">
    <citation type="submission" date="2015-09" db="EMBL/GenBank/DDBJ databases">
        <authorList>
            <consortium name="Pathogen Informatics"/>
        </authorList>
    </citation>
    <scope>NUCLEOTIDE SEQUENCE [LARGE SCALE GENOMIC DNA]</scope>
    <source>
        <strain evidence="1 2">2789STDY5834966</strain>
    </source>
</reference>
<evidence type="ECO:0000313" key="1">
    <source>
        <dbReference type="EMBL" id="CUM78571.1"/>
    </source>
</evidence>
<protein>
    <submittedName>
        <fullName evidence="1">Uncharacterized protein</fullName>
    </submittedName>
</protein>